<protein>
    <recommendedName>
        <fullName evidence="4">Secreted protein</fullName>
    </recommendedName>
</protein>
<dbReference type="AlphaFoldDB" id="A0A0V0ZZV9"/>
<evidence type="ECO:0000256" key="1">
    <source>
        <dbReference type="SAM" id="SignalP"/>
    </source>
</evidence>
<feature type="chain" id="PRO_5006874222" description="Secreted protein" evidence="1">
    <location>
        <begin position="23"/>
        <end position="99"/>
    </location>
</feature>
<dbReference type="Proteomes" id="UP000054783">
    <property type="component" value="Unassembled WGS sequence"/>
</dbReference>
<feature type="signal peptide" evidence="1">
    <location>
        <begin position="1"/>
        <end position="22"/>
    </location>
</feature>
<keyword evidence="1" id="KW-0732">Signal</keyword>
<proteinExistence type="predicted"/>
<dbReference type="EMBL" id="JYDQ01000058">
    <property type="protein sequence ID" value="KRY17667.1"/>
    <property type="molecule type" value="Genomic_DNA"/>
</dbReference>
<reference evidence="2 3" key="1">
    <citation type="submission" date="2015-01" db="EMBL/GenBank/DDBJ databases">
        <title>Evolution of Trichinella species and genotypes.</title>
        <authorList>
            <person name="Korhonen P.K."/>
            <person name="Edoardo P."/>
            <person name="Giuseppe L.R."/>
            <person name="Gasser R.B."/>
        </authorList>
    </citation>
    <scope>NUCLEOTIDE SEQUENCE [LARGE SCALE GENOMIC DNA]</scope>
    <source>
        <strain evidence="2">ISS2496</strain>
    </source>
</reference>
<accession>A0A0V0ZZV9</accession>
<evidence type="ECO:0000313" key="3">
    <source>
        <dbReference type="Proteomes" id="UP000054783"/>
    </source>
</evidence>
<name>A0A0V0ZZV9_9BILA</name>
<gene>
    <name evidence="2" type="ORF">T12_1808</name>
</gene>
<evidence type="ECO:0000313" key="2">
    <source>
        <dbReference type="EMBL" id="KRY17667.1"/>
    </source>
</evidence>
<evidence type="ECO:0008006" key="4">
    <source>
        <dbReference type="Google" id="ProtNLM"/>
    </source>
</evidence>
<organism evidence="2 3">
    <name type="scientific">Trichinella patagoniensis</name>
    <dbReference type="NCBI Taxonomy" id="990121"/>
    <lineage>
        <taxon>Eukaryota</taxon>
        <taxon>Metazoa</taxon>
        <taxon>Ecdysozoa</taxon>
        <taxon>Nematoda</taxon>
        <taxon>Enoplea</taxon>
        <taxon>Dorylaimia</taxon>
        <taxon>Trichinellida</taxon>
        <taxon>Trichinellidae</taxon>
        <taxon>Trichinella</taxon>
    </lineage>
</organism>
<sequence>MLLHCYYLWTILLLLLCERCWASRCYPTTTIGCGEQTKKRAFIFICQSLDRNDTRAAATRRLLFCSVVVNVCTDRKVFHSACTLASFASYFFSCRFGCR</sequence>
<keyword evidence="3" id="KW-1185">Reference proteome</keyword>
<comment type="caution">
    <text evidence="2">The sequence shown here is derived from an EMBL/GenBank/DDBJ whole genome shotgun (WGS) entry which is preliminary data.</text>
</comment>